<sequence>MQAKGKANFQPRAKLGRFYLGCACHTLVREGRDPSRARPAYHGTRKGPQVKPTPTQPTDTPHAPSRTRH</sequence>
<reference evidence="3" key="1">
    <citation type="journal article" date="2019" name="Int. J. Syst. Evol. Microbiol.">
        <title>The Global Catalogue of Microorganisms (GCM) 10K type strain sequencing project: providing services to taxonomists for standard genome sequencing and annotation.</title>
        <authorList>
            <consortium name="The Broad Institute Genomics Platform"/>
            <consortium name="The Broad Institute Genome Sequencing Center for Infectious Disease"/>
            <person name="Wu L."/>
            <person name="Ma J."/>
        </authorList>
    </citation>
    <scope>NUCLEOTIDE SEQUENCE [LARGE SCALE GENOMIC DNA]</scope>
    <source>
        <strain evidence="3">JCM 17342</strain>
    </source>
</reference>
<evidence type="ECO:0000256" key="1">
    <source>
        <dbReference type="SAM" id="MobiDB-lite"/>
    </source>
</evidence>
<protein>
    <submittedName>
        <fullName evidence="2">Uncharacterized protein</fullName>
    </submittedName>
</protein>
<feature type="region of interest" description="Disordered" evidence="1">
    <location>
        <begin position="28"/>
        <end position="69"/>
    </location>
</feature>
<dbReference type="Proteomes" id="UP001501747">
    <property type="component" value="Unassembled WGS sequence"/>
</dbReference>
<gene>
    <name evidence="2" type="ORF">GCM10022247_68850</name>
</gene>
<dbReference type="EMBL" id="BAABAL010000025">
    <property type="protein sequence ID" value="GAA4033986.1"/>
    <property type="molecule type" value="Genomic_DNA"/>
</dbReference>
<keyword evidence="3" id="KW-1185">Reference proteome</keyword>
<evidence type="ECO:0000313" key="3">
    <source>
        <dbReference type="Proteomes" id="UP001501747"/>
    </source>
</evidence>
<accession>A0ABP7U0P5</accession>
<organism evidence="2 3">
    <name type="scientific">Allokutzneria multivorans</name>
    <dbReference type="NCBI Taxonomy" id="1142134"/>
    <lineage>
        <taxon>Bacteria</taxon>
        <taxon>Bacillati</taxon>
        <taxon>Actinomycetota</taxon>
        <taxon>Actinomycetes</taxon>
        <taxon>Pseudonocardiales</taxon>
        <taxon>Pseudonocardiaceae</taxon>
        <taxon>Allokutzneria</taxon>
    </lineage>
</organism>
<comment type="caution">
    <text evidence="2">The sequence shown here is derived from an EMBL/GenBank/DDBJ whole genome shotgun (WGS) entry which is preliminary data.</text>
</comment>
<evidence type="ECO:0000313" key="2">
    <source>
        <dbReference type="EMBL" id="GAA4033986.1"/>
    </source>
</evidence>
<name>A0ABP7U0P5_9PSEU</name>
<proteinExistence type="predicted"/>